<keyword evidence="4" id="KW-0378">Hydrolase</keyword>
<reference evidence="8 9" key="1">
    <citation type="submission" date="2018-05" db="EMBL/GenBank/DDBJ databases">
        <title>Genomic Encyclopedia of Archaeal and Bacterial Type Strains, Phase II (KMG-II): from individual species to whole genera.</title>
        <authorList>
            <person name="Goeker M."/>
        </authorList>
    </citation>
    <scope>NUCLEOTIDE SEQUENCE [LARGE SCALE GENOMIC DNA]</scope>
    <source>
        <strain evidence="8 9">DSM 22214</strain>
    </source>
</reference>
<keyword evidence="3" id="KW-0028">Amino-acid biosynthesis</keyword>
<feature type="chain" id="PRO_5016437099" description="adenosylhomocysteine nucleosidase" evidence="6">
    <location>
        <begin position="24"/>
        <end position="268"/>
    </location>
</feature>
<proteinExistence type="predicted"/>
<dbReference type="EMBL" id="QGGO01000002">
    <property type="protein sequence ID" value="PWK28903.1"/>
    <property type="molecule type" value="Genomic_DNA"/>
</dbReference>
<dbReference type="GO" id="GO:0009164">
    <property type="term" value="P:nucleoside catabolic process"/>
    <property type="evidence" value="ECO:0007669"/>
    <property type="project" value="InterPro"/>
</dbReference>
<keyword evidence="5" id="KW-0486">Methionine biosynthesis</keyword>
<dbReference type="InterPro" id="IPR000845">
    <property type="entry name" value="Nucleoside_phosphorylase_d"/>
</dbReference>
<keyword evidence="9" id="KW-1185">Reference proteome</keyword>
<dbReference type="GO" id="GO:0008782">
    <property type="term" value="F:adenosylhomocysteine nucleosidase activity"/>
    <property type="evidence" value="ECO:0007669"/>
    <property type="project" value="UniProtKB-EC"/>
</dbReference>
<dbReference type="Proteomes" id="UP000245489">
    <property type="component" value="Unassembled WGS sequence"/>
</dbReference>
<comment type="caution">
    <text evidence="8">The sequence shown here is derived from an EMBL/GenBank/DDBJ whole genome shotgun (WGS) entry which is preliminary data.</text>
</comment>
<dbReference type="GO" id="GO:0005829">
    <property type="term" value="C:cytosol"/>
    <property type="evidence" value="ECO:0007669"/>
    <property type="project" value="TreeGrafter"/>
</dbReference>
<evidence type="ECO:0000256" key="3">
    <source>
        <dbReference type="ARBA" id="ARBA00022605"/>
    </source>
</evidence>
<feature type="domain" description="Nucleoside phosphorylase" evidence="7">
    <location>
        <begin position="29"/>
        <end position="264"/>
    </location>
</feature>
<evidence type="ECO:0000256" key="1">
    <source>
        <dbReference type="ARBA" id="ARBA00004945"/>
    </source>
</evidence>
<organism evidence="8 9">
    <name type="scientific">Arcicella aurantiaca</name>
    <dbReference type="NCBI Taxonomy" id="591202"/>
    <lineage>
        <taxon>Bacteria</taxon>
        <taxon>Pseudomonadati</taxon>
        <taxon>Bacteroidota</taxon>
        <taxon>Cytophagia</taxon>
        <taxon>Cytophagales</taxon>
        <taxon>Flectobacillaceae</taxon>
        <taxon>Arcicella</taxon>
    </lineage>
</organism>
<dbReference type="PANTHER" id="PTHR46832">
    <property type="entry name" value="5'-METHYLTHIOADENOSINE/S-ADENOSYLHOMOCYSTEINE NUCLEOSIDASE"/>
    <property type="match status" value="1"/>
</dbReference>
<sequence>MQFITFMKKLIILFLLFSFQVQAQKPLTAILGAFSDEVKLLEDSLQHKQIINLKGIRFLTGELRGRSVVVALTGVGKVNAAMTTTILLMNWQPQQLIFTGIAGGVNPEIMPGDMVIAQSTIQHDFGKIDSTGMVLWQTFNPTDKSRNPLYFPADSVLLKKAQKVSNLTKFKEIVGRKVKVMTGIVATGDVFVNSDEKVKELQNKVKADATEMEGGAVAQVCYELKIPCLILRSISDNANSKAHVDMNVFGSIAAYNSASLVLGILGEL</sequence>
<dbReference type="NCBIfam" id="TIGR01704">
    <property type="entry name" value="MTA_SAH-Nsdase"/>
    <property type="match status" value="1"/>
</dbReference>
<dbReference type="GO" id="GO:0019284">
    <property type="term" value="P:L-methionine salvage from S-adenosylmethionine"/>
    <property type="evidence" value="ECO:0007669"/>
    <property type="project" value="TreeGrafter"/>
</dbReference>
<dbReference type="Gene3D" id="3.40.50.1580">
    <property type="entry name" value="Nucleoside phosphorylase domain"/>
    <property type="match status" value="1"/>
</dbReference>
<protein>
    <recommendedName>
        <fullName evidence="2">adenosylhomocysteine nucleosidase</fullName>
        <ecNumber evidence="2">3.2.2.9</ecNumber>
    </recommendedName>
</protein>
<dbReference type="SUPFAM" id="SSF53167">
    <property type="entry name" value="Purine and uridine phosphorylases"/>
    <property type="match status" value="1"/>
</dbReference>
<dbReference type="NCBIfam" id="NF004079">
    <property type="entry name" value="PRK05584.1"/>
    <property type="match status" value="1"/>
</dbReference>
<evidence type="ECO:0000256" key="2">
    <source>
        <dbReference type="ARBA" id="ARBA00011974"/>
    </source>
</evidence>
<evidence type="ECO:0000259" key="7">
    <source>
        <dbReference type="Pfam" id="PF01048"/>
    </source>
</evidence>
<dbReference type="InterPro" id="IPR010049">
    <property type="entry name" value="MTA_SAH_Nsdase"/>
</dbReference>
<evidence type="ECO:0000313" key="9">
    <source>
        <dbReference type="Proteomes" id="UP000245489"/>
    </source>
</evidence>
<keyword evidence="6" id="KW-0732">Signal</keyword>
<dbReference type="Pfam" id="PF01048">
    <property type="entry name" value="PNP_UDP_1"/>
    <property type="match status" value="1"/>
</dbReference>
<evidence type="ECO:0000256" key="5">
    <source>
        <dbReference type="ARBA" id="ARBA00023167"/>
    </source>
</evidence>
<dbReference type="GO" id="GO:0019509">
    <property type="term" value="P:L-methionine salvage from methylthioadenosine"/>
    <property type="evidence" value="ECO:0007669"/>
    <property type="project" value="UniProtKB-UniPathway"/>
</dbReference>
<comment type="pathway">
    <text evidence="1">Amino-acid biosynthesis; L-methionine biosynthesis via salvage pathway; S-methyl-5-thio-alpha-D-ribose 1-phosphate from S-methyl-5'-thioadenosine (hydrolase route): step 1/2.</text>
</comment>
<dbReference type="CDD" id="cd09008">
    <property type="entry name" value="MTAN"/>
    <property type="match status" value="1"/>
</dbReference>
<evidence type="ECO:0000256" key="4">
    <source>
        <dbReference type="ARBA" id="ARBA00022801"/>
    </source>
</evidence>
<dbReference type="UniPathway" id="UPA00904">
    <property type="reaction ID" value="UER00871"/>
</dbReference>
<dbReference type="GO" id="GO:0008930">
    <property type="term" value="F:methylthioadenosine nucleosidase activity"/>
    <property type="evidence" value="ECO:0007669"/>
    <property type="project" value="InterPro"/>
</dbReference>
<gene>
    <name evidence="8" type="ORF">LV89_00456</name>
</gene>
<evidence type="ECO:0000256" key="6">
    <source>
        <dbReference type="SAM" id="SignalP"/>
    </source>
</evidence>
<dbReference type="InterPro" id="IPR035994">
    <property type="entry name" value="Nucleoside_phosphorylase_sf"/>
</dbReference>
<name>A0A316EDA9_9BACT</name>
<accession>A0A316EDA9</accession>
<dbReference type="AlphaFoldDB" id="A0A316EDA9"/>
<dbReference type="PANTHER" id="PTHR46832:SF1">
    <property type="entry name" value="5'-METHYLTHIOADENOSINE_S-ADENOSYLHOMOCYSTEINE NUCLEOSIDASE"/>
    <property type="match status" value="1"/>
</dbReference>
<dbReference type="EC" id="3.2.2.9" evidence="2"/>
<evidence type="ECO:0000313" key="8">
    <source>
        <dbReference type="EMBL" id="PWK28903.1"/>
    </source>
</evidence>
<feature type="signal peptide" evidence="6">
    <location>
        <begin position="1"/>
        <end position="23"/>
    </location>
</feature>